<organism evidence="1">
    <name type="scientific">Bradyrhizobium quebecense</name>
    <dbReference type="NCBI Taxonomy" id="2748629"/>
    <lineage>
        <taxon>Bacteria</taxon>
        <taxon>Pseudomonadati</taxon>
        <taxon>Pseudomonadota</taxon>
        <taxon>Alphaproteobacteria</taxon>
        <taxon>Hyphomicrobiales</taxon>
        <taxon>Nitrobacteraceae</taxon>
        <taxon>Bradyrhizobium</taxon>
    </lineage>
</organism>
<gene>
    <name evidence="1" type="ORF">HU230_18945</name>
</gene>
<dbReference type="RefSeq" id="WP_176531400.1">
    <property type="nucleotide sequence ID" value="NZ_CP088022.1"/>
</dbReference>
<accession>A0A974AAV4</accession>
<protein>
    <submittedName>
        <fullName evidence="1">Uncharacterized protein</fullName>
    </submittedName>
</protein>
<proteinExistence type="predicted"/>
<dbReference type="EMBL" id="JABWSX010000001">
    <property type="protein sequence ID" value="NVL07782.1"/>
    <property type="molecule type" value="Genomic_DNA"/>
</dbReference>
<sequence>MARSTNIYVVVPKGCMTPIAAFTVKPDLRRYLGGCANVRVWHITDGFTVRKVTEITHEFDF</sequence>
<name>A0A974AAV4_9BRAD</name>
<evidence type="ECO:0000313" key="1">
    <source>
        <dbReference type="EMBL" id="NVL07782.1"/>
    </source>
</evidence>
<reference evidence="1" key="1">
    <citation type="submission" date="2020-06" db="EMBL/GenBank/DDBJ databases">
        <title>Whole Genome Sequence of Bradyrhizobium sp. Strain 66S1MB.</title>
        <authorList>
            <person name="Bromfield E."/>
            <person name="Cloutier S."/>
        </authorList>
    </citation>
    <scope>NUCLEOTIDE SEQUENCE</scope>
    <source>
        <strain evidence="1">66S1MB</strain>
    </source>
</reference>
<comment type="caution">
    <text evidence="1">The sequence shown here is derived from an EMBL/GenBank/DDBJ whole genome shotgun (WGS) entry which is preliminary data.</text>
</comment>
<dbReference type="AlphaFoldDB" id="A0A974AAV4"/>